<dbReference type="InterPro" id="IPR027802">
    <property type="entry name" value="Multi-ubiquitin_dom"/>
</dbReference>
<dbReference type="Proteomes" id="UP000189661">
    <property type="component" value="Chromosome"/>
</dbReference>
<evidence type="ECO:0000313" key="3">
    <source>
        <dbReference type="Proteomes" id="UP000189661"/>
    </source>
</evidence>
<reference evidence="2 3" key="1">
    <citation type="submission" date="2017-01" db="EMBL/GenBank/DDBJ databases">
        <title>Planococcus faecalis genome complete sequence.</title>
        <authorList>
            <person name="Lee P.C."/>
        </authorList>
    </citation>
    <scope>NUCLEOTIDE SEQUENCE [LARGE SCALE GENOMIC DNA]</scope>
    <source>
        <strain evidence="2 3">AJ003</strain>
    </source>
</reference>
<protein>
    <recommendedName>
        <fullName evidence="1">Multi-ubiquitin domain-containing protein</fullName>
    </recommendedName>
</protein>
<name>A0ABM6IT12_9BACL</name>
<feature type="domain" description="Multi-ubiquitin" evidence="1">
    <location>
        <begin position="8"/>
        <end position="73"/>
    </location>
</feature>
<organism evidence="2 3">
    <name type="scientific">Planococcus faecalis</name>
    <dbReference type="NCBI Taxonomy" id="1598147"/>
    <lineage>
        <taxon>Bacteria</taxon>
        <taxon>Bacillati</taxon>
        <taxon>Bacillota</taxon>
        <taxon>Bacilli</taxon>
        <taxon>Bacillales</taxon>
        <taxon>Caryophanaceae</taxon>
        <taxon>Planococcus</taxon>
    </lineage>
</organism>
<dbReference type="Pfam" id="PF14452">
    <property type="entry name" value="Multi_ubiq"/>
    <property type="match status" value="1"/>
</dbReference>
<dbReference type="RefSeq" id="WP_071154207.1">
    <property type="nucleotide sequence ID" value="NZ_CP019401.1"/>
</dbReference>
<keyword evidence="3" id="KW-1185">Reference proteome</keyword>
<proteinExistence type="predicted"/>
<sequence>MGDTTLLVVNGSNMLFNNYETISYEQVLKLLGIKDTKNFSVVYTRGKNNSKGGLSRGESVEVVDFMRFNVDRTTNN</sequence>
<accession>A0ABM6IT12</accession>
<evidence type="ECO:0000313" key="2">
    <source>
        <dbReference type="EMBL" id="AQU79728.1"/>
    </source>
</evidence>
<dbReference type="EMBL" id="CP019401">
    <property type="protein sequence ID" value="AQU79728.1"/>
    <property type="molecule type" value="Genomic_DNA"/>
</dbReference>
<gene>
    <name evidence="2" type="ORF">AJGP001_10835</name>
</gene>
<evidence type="ECO:0000259" key="1">
    <source>
        <dbReference type="Pfam" id="PF14452"/>
    </source>
</evidence>